<proteinExistence type="inferred from homology"/>
<dbReference type="GO" id="GO:0003700">
    <property type="term" value="F:DNA-binding transcription factor activity"/>
    <property type="evidence" value="ECO:0007669"/>
    <property type="project" value="InterPro"/>
</dbReference>
<dbReference type="PROSITE" id="PS50931">
    <property type="entry name" value="HTH_LYSR"/>
    <property type="match status" value="1"/>
</dbReference>
<dbReference type="Gene3D" id="1.10.10.10">
    <property type="entry name" value="Winged helix-like DNA-binding domain superfamily/Winged helix DNA-binding domain"/>
    <property type="match status" value="1"/>
</dbReference>
<dbReference type="InterPro" id="IPR036388">
    <property type="entry name" value="WH-like_DNA-bd_sf"/>
</dbReference>
<dbReference type="SUPFAM" id="SSF53850">
    <property type="entry name" value="Periplasmic binding protein-like II"/>
    <property type="match status" value="1"/>
</dbReference>
<dbReference type="FunFam" id="1.10.10.10:FF:000001">
    <property type="entry name" value="LysR family transcriptional regulator"/>
    <property type="match status" value="1"/>
</dbReference>
<evidence type="ECO:0000313" key="7">
    <source>
        <dbReference type="Proteomes" id="UP000325161"/>
    </source>
</evidence>
<dbReference type="FunFam" id="3.40.190.290:FF:000001">
    <property type="entry name" value="Transcriptional regulator, LysR family"/>
    <property type="match status" value="1"/>
</dbReference>
<evidence type="ECO:0000256" key="2">
    <source>
        <dbReference type="ARBA" id="ARBA00023015"/>
    </source>
</evidence>
<evidence type="ECO:0000256" key="3">
    <source>
        <dbReference type="ARBA" id="ARBA00023125"/>
    </source>
</evidence>
<sequence length="309" mass="34000">MDRFTAMQVFVEIAERGSLTEAGQALDMSRAMVSRNLESLEDWLGIRLLHRTTRRVSLTEAGAEALQRCRQVLELTGDVRAVAGARQSAPSGRLRIATATSFGQACLGDVVAQFLARYPKVEIELLAQERTVNLVEDRIDLAVRIGNQLDESLIARRLGDCRSVLCASPAYVAASGMPIEPESLASHRCITHAYVGRNELRLRQHGQDIKVPFRGVLKTNESTIARSAALSGAGIALLPTYLVSEDLQQNRLVRVLPDYEPETLGIHAVYLSRHHQPPLLRLMLDHLASYFSKPVAPWDQVLSTESAGG</sequence>
<comment type="similarity">
    <text evidence="1">Belongs to the LysR transcriptional regulatory family.</text>
</comment>
<dbReference type="Pfam" id="PF03466">
    <property type="entry name" value="LysR_substrate"/>
    <property type="match status" value="1"/>
</dbReference>
<keyword evidence="3" id="KW-0238">DNA-binding</keyword>
<name>A0A5C0AW28_9BURK</name>
<dbReference type="SUPFAM" id="SSF46785">
    <property type="entry name" value="Winged helix' DNA-binding domain"/>
    <property type="match status" value="1"/>
</dbReference>
<organism evidence="6 7">
    <name type="scientific">Pigmentiphaga aceris</name>
    <dbReference type="NCBI Taxonomy" id="1940612"/>
    <lineage>
        <taxon>Bacteria</taxon>
        <taxon>Pseudomonadati</taxon>
        <taxon>Pseudomonadota</taxon>
        <taxon>Betaproteobacteria</taxon>
        <taxon>Burkholderiales</taxon>
        <taxon>Alcaligenaceae</taxon>
        <taxon>Pigmentiphaga</taxon>
    </lineage>
</organism>
<dbReference type="PANTHER" id="PTHR30537:SF35">
    <property type="entry name" value="TRANSCRIPTIONAL REGULATORY PROTEIN"/>
    <property type="match status" value="1"/>
</dbReference>
<protein>
    <submittedName>
        <fullName evidence="6">LysR family transcriptional regulator</fullName>
    </submittedName>
</protein>
<evidence type="ECO:0000256" key="4">
    <source>
        <dbReference type="ARBA" id="ARBA00023163"/>
    </source>
</evidence>
<accession>A0A5C0AW28</accession>
<evidence type="ECO:0000259" key="5">
    <source>
        <dbReference type="PROSITE" id="PS50931"/>
    </source>
</evidence>
<reference evidence="6 7" key="1">
    <citation type="submission" date="2019-08" db="EMBL/GenBank/DDBJ databases">
        <title>Amphibian skin-associated Pigmentiphaga: genome sequence and occurrence across geography and hosts.</title>
        <authorList>
            <person name="Bletz M.C."/>
            <person name="Bunk B."/>
            <person name="Sproeer C."/>
            <person name="Biwer P."/>
            <person name="Reiter S."/>
            <person name="Rabemananjara F.C.E."/>
            <person name="Schulz S."/>
            <person name="Overmann J."/>
            <person name="Vences M."/>
        </authorList>
    </citation>
    <scope>NUCLEOTIDE SEQUENCE [LARGE SCALE GENOMIC DNA]</scope>
    <source>
        <strain evidence="6 7">Mada1488</strain>
    </source>
</reference>
<keyword evidence="7" id="KW-1185">Reference proteome</keyword>
<dbReference type="KEGG" id="pacr:FXN63_11790"/>
<dbReference type="GO" id="GO:0043565">
    <property type="term" value="F:sequence-specific DNA binding"/>
    <property type="evidence" value="ECO:0007669"/>
    <property type="project" value="TreeGrafter"/>
</dbReference>
<dbReference type="CDD" id="cd08422">
    <property type="entry name" value="PBP2_CrgA_like"/>
    <property type="match status" value="1"/>
</dbReference>
<evidence type="ECO:0000313" key="6">
    <source>
        <dbReference type="EMBL" id="QEI06435.1"/>
    </source>
</evidence>
<dbReference type="OrthoDB" id="9786526at2"/>
<dbReference type="InterPro" id="IPR058163">
    <property type="entry name" value="LysR-type_TF_proteobact-type"/>
</dbReference>
<dbReference type="InterPro" id="IPR000847">
    <property type="entry name" value="LysR_HTH_N"/>
</dbReference>
<dbReference type="PANTHER" id="PTHR30537">
    <property type="entry name" value="HTH-TYPE TRANSCRIPTIONAL REGULATOR"/>
    <property type="match status" value="1"/>
</dbReference>
<gene>
    <name evidence="6" type="ORF">FXN63_11790</name>
</gene>
<dbReference type="InterPro" id="IPR005119">
    <property type="entry name" value="LysR_subst-bd"/>
</dbReference>
<dbReference type="Gene3D" id="3.40.190.290">
    <property type="match status" value="1"/>
</dbReference>
<evidence type="ECO:0000256" key="1">
    <source>
        <dbReference type="ARBA" id="ARBA00009437"/>
    </source>
</evidence>
<feature type="domain" description="HTH lysR-type" evidence="5">
    <location>
        <begin position="1"/>
        <end position="59"/>
    </location>
</feature>
<dbReference type="InterPro" id="IPR036390">
    <property type="entry name" value="WH_DNA-bd_sf"/>
</dbReference>
<dbReference type="RefSeq" id="WP_148815040.1">
    <property type="nucleotide sequence ID" value="NZ_CP043046.1"/>
</dbReference>
<dbReference type="Proteomes" id="UP000325161">
    <property type="component" value="Chromosome"/>
</dbReference>
<dbReference type="GO" id="GO:0006351">
    <property type="term" value="P:DNA-templated transcription"/>
    <property type="evidence" value="ECO:0007669"/>
    <property type="project" value="TreeGrafter"/>
</dbReference>
<keyword evidence="4" id="KW-0804">Transcription</keyword>
<keyword evidence="2" id="KW-0805">Transcription regulation</keyword>
<dbReference type="AlphaFoldDB" id="A0A5C0AW28"/>
<dbReference type="EMBL" id="CP043046">
    <property type="protein sequence ID" value="QEI06435.1"/>
    <property type="molecule type" value="Genomic_DNA"/>
</dbReference>
<dbReference type="Pfam" id="PF00126">
    <property type="entry name" value="HTH_1"/>
    <property type="match status" value="1"/>
</dbReference>